<dbReference type="PANTHER" id="PTHR34365">
    <property type="entry name" value="ENOLASE (DUF1399)"/>
    <property type="match status" value="1"/>
</dbReference>
<dbReference type="WBParaSite" id="SBAD_0000955801-mRNA-1">
    <property type="protein sequence ID" value="SBAD_0000955801-mRNA-1"/>
    <property type="gene ID" value="SBAD_0000955801"/>
</dbReference>
<reference evidence="1 2" key="2">
    <citation type="submission" date="2018-11" db="EMBL/GenBank/DDBJ databases">
        <authorList>
            <consortium name="Pathogen Informatics"/>
        </authorList>
    </citation>
    <scope>NUCLEOTIDE SEQUENCE [LARGE SCALE GENOMIC DNA]</scope>
</reference>
<dbReference type="InterPro" id="IPR009836">
    <property type="entry name" value="GRDP-like"/>
</dbReference>
<sequence length="634" mass="72893">MASSSSTDKQLVSEGKLKFATAWSDIKFSVDLSDAVPRELYFLRLVDRNGSILYNEEYVKNSIRRYEQCWLPLMAKVQNKNIIPPLDVHWIWHTHMLAPQYYFDDCLKLVGTVVDHRLFSSDEIQQRFGDSYSLWTSYHPSEPYDFASVVVNRCSRSFTSRLAYDLCAASRRQQDFNYQVSLPHFNSPKFMAEAIERYKRFVFLKAMRPNDFLTPLYDFDIVWHAHQVHPVAYAEDTKRVKYFPEKPYFRQGCMYRGHSAPELLGFSAQDFSCITNCRVNISSISLKILPTIKKSVRLNLHYGSKKVAELPVEFDEKFASHQGRRELVLVWEADPSSGRMSTVEFDVDLNKEKYIFASVELYERSFLLKKELVKLHGRINVKTMLCKYLNNGTKNVISIDLGAEKTSADLPPLKSSLGLTTHLSVNIKLELIAGSFNKLFFNVLSETHKLCRAFSLNMKGLEEAKFVLAACHRFFLNRVISSKESLCYNVNVIHSAKGLLSAVLVFDSQERLIASSHLLGPGSIPTKSQLEEHLQFFPHLSSPDERAMVVSNRDGDFAVFKAKWVNIPYRDDKDEKYRSHGHLLIDALNLMKNTTQKFEIPGADDLKIKIFGGMTRKHESCFFRCLKKGNSFKS</sequence>
<dbReference type="OrthoDB" id="2684236at2759"/>
<organism evidence="3">
    <name type="scientific">Soboliphyme baturini</name>
    <dbReference type="NCBI Taxonomy" id="241478"/>
    <lineage>
        <taxon>Eukaryota</taxon>
        <taxon>Metazoa</taxon>
        <taxon>Ecdysozoa</taxon>
        <taxon>Nematoda</taxon>
        <taxon>Enoplea</taxon>
        <taxon>Dorylaimia</taxon>
        <taxon>Dioctophymatida</taxon>
        <taxon>Dioctophymatoidea</taxon>
        <taxon>Soboliphymatidae</taxon>
        <taxon>Soboliphyme</taxon>
    </lineage>
</organism>
<protein>
    <submittedName>
        <fullName evidence="3">DUF676 domain-containing protein</fullName>
    </submittedName>
</protein>
<name>A0A183J029_9BILA</name>
<dbReference type="EMBL" id="UZAM01012470">
    <property type="protein sequence ID" value="VDP22009.1"/>
    <property type="molecule type" value="Genomic_DNA"/>
</dbReference>
<dbReference type="Pfam" id="PF07173">
    <property type="entry name" value="GRDP-like"/>
    <property type="match status" value="1"/>
</dbReference>
<evidence type="ECO:0000313" key="2">
    <source>
        <dbReference type="Proteomes" id="UP000270296"/>
    </source>
</evidence>
<dbReference type="Proteomes" id="UP000270296">
    <property type="component" value="Unassembled WGS sequence"/>
</dbReference>
<keyword evidence="2" id="KW-1185">Reference proteome</keyword>
<evidence type="ECO:0000313" key="1">
    <source>
        <dbReference type="EMBL" id="VDP22009.1"/>
    </source>
</evidence>
<proteinExistence type="predicted"/>
<accession>A0A183J029</accession>
<dbReference type="PANTHER" id="PTHR34365:SF7">
    <property type="entry name" value="GLYCINE-RICH DOMAIN-CONTAINING PROTEIN 1"/>
    <property type="match status" value="1"/>
</dbReference>
<gene>
    <name evidence="1" type="ORF">SBAD_LOCUS9227</name>
</gene>
<evidence type="ECO:0000313" key="3">
    <source>
        <dbReference type="WBParaSite" id="SBAD_0000955801-mRNA-1"/>
    </source>
</evidence>
<reference evidence="3" key="1">
    <citation type="submission" date="2016-06" db="UniProtKB">
        <authorList>
            <consortium name="WormBaseParasite"/>
        </authorList>
    </citation>
    <scope>IDENTIFICATION</scope>
</reference>
<dbReference type="AlphaFoldDB" id="A0A183J029"/>